<dbReference type="RefSeq" id="WP_043857523.1">
    <property type="nucleotide sequence ID" value="NZ_JARSRE010000008.1"/>
</dbReference>
<comment type="subunit">
    <text evidence="6">Homotetramer.</text>
</comment>
<dbReference type="InterPro" id="IPR002328">
    <property type="entry name" value="ADH_Zn_CS"/>
</dbReference>
<dbReference type="CDD" id="cd05281">
    <property type="entry name" value="TDH"/>
    <property type="match status" value="1"/>
</dbReference>
<accession>A0A0D1LA29</accession>
<dbReference type="SMART" id="SM00829">
    <property type="entry name" value="PKS_ER"/>
    <property type="match status" value="1"/>
</dbReference>
<feature type="binding site" evidence="6">
    <location>
        <position position="101"/>
    </location>
    <ligand>
        <name>Zn(2+)</name>
        <dbReference type="ChEBI" id="CHEBI:29105"/>
        <label>2</label>
    </ligand>
</feature>
<dbReference type="NCBIfam" id="TIGR00692">
    <property type="entry name" value="tdh"/>
    <property type="match status" value="1"/>
</dbReference>
<feature type="binding site" evidence="6">
    <location>
        <position position="68"/>
    </location>
    <ligand>
        <name>Zn(2+)</name>
        <dbReference type="ChEBI" id="CHEBI:29105"/>
        <label>1</label>
        <note>catalytic</note>
    </ligand>
</feature>
<evidence type="ECO:0000256" key="2">
    <source>
        <dbReference type="ARBA" id="ARBA00022723"/>
    </source>
</evidence>
<dbReference type="PANTHER" id="PTHR43401:SF2">
    <property type="entry name" value="L-THREONINE 3-DEHYDROGENASE"/>
    <property type="match status" value="1"/>
</dbReference>
<feature type="binding site" evidence="6">
    <location>
        <position position="112"/>
    </location>
    <ligand>
        <name>Zn(2+)</name>
        <dbReference type="ChEBI" id="CHEBI:29105"/>
        <label>2</label>
    </ligand>
</feature>
<dbReference type="AlphaFoldDB" id="A0A0D1LA29"/>
<feature type="binding site" evidence="6">
    <location>
        <position position="69"/>
    </location>
    <ligand>
        <name>Zn(2+)</name>
        <dbReference type="ChEBI" id="CHEBI:29105"/>
        <label>1</label>
        <note>catalytic</note>
    </ligand>
</feature>
<dbReference type="InterPro" id="IPR004627">
    <property type="entry name" value="L-Threonine_3-DHase"/>
</dbReference>
<keyword evidence="1 6" id="KW-0963">Cytoplasm</keyword>
<feature type="binding site" evidence="6">
    <location>
        <position position="98"/>
    </location>
    <ligand>
        <name>Zn(2+)</name>
        <dbReference type="ChEBI" id="CHEBI:29105"/>
        <label>2</label>
    </ligand>
</feature>
<evidence type="ECO:0000256" key="5">
    <source>
        <dbReference type="ARBA" id="ARBA00023027"/>
    </source>
</evidence>
<dbReference type="InterPro" id="IPR020843">
    <property type="entry name" value="ER"/>
</dbReference>
<dbReference type="NCBIfam" id="NF003808">
    <property type="entry name" value="PRK05396.1"/>
    <property type="match status" value="1"/>
</dbReference>
<dbReference type="Gene3D" id="3.90.180.10">
    <property type="entry name" value="Medium-chain alcohol dehydrogenases, catalytic domain"/>
    <property type="match status" value="1"/>
</dbReference>
<comment type="catalytic activity">
    <reaction evidence="6">
        <text>L-threonine + NAD(+) = (2S)-2-amino-3-oxobutanoate + NADH + H(+)</text>
        <dbReference type="Rhea" id="RHEA:13161"/>
        <dbReference type="ChEBI" id="CHEBI:15378"/>
        <dbReference type="ChEBI" id="CHEBI:57540"/>
        <dbReference type="ChEBI" id="CHEBI:57926"/>
        <dbReference type="ChEBI" id="CHEBI:57945"/>
        <dbReference type="ChEBI" id="CHEBI:78948"/>
        <dbReference type="EC" id="1.1.1.103"/>
    </reaction>
</comment>
<dbReference type="SUPFAM" id="SSF51735">
    <property type="entry name" value="NAD(P)-binding Rossmann-fold domains"/>
    <property type="match status" value="1"/>
</dbReference>
<protein>
    <recommendedName>
        <fullName evidence="6 7">L-threonine 3-dehydrogenase</fullName>
        <shortName evidence="6">TDH</shortName>
        <ecNumber evidence="6 7">1.1.1.103</ecNumber>
    </recommendedName>
</protein>
<evidence type="ECO:0000313" key="9">
    <source>
        <dbReference type="EMBL" id="KIU12716.1"/>
    </source>
</evidence>
<dbReference type="STRING" id="483913.AN935_08845"/>
<sequence>MQSGKMKALMKKDGAFGAVLTEVPIPEIDKHEVLIKVKAASICGTDVHIYNWDQWARQRIKTPYVFGHEFSGIVEDVGENVSSVKVGEYVSAETHIVCGECVPCVTGKSHVCTNTAIIGVDTAGCFAEYVKVPADNIWRNPADMDPSIASIQEPLGNAVHTVLESQPAGGTTAVIGCGPIGLMAVAVAKAAGASQVIAIDKNEYRLRLAKQMGATCAVSIEKEDPLKIVSALTSGEGADLVCEMSGHPSAIAQGLAMAANGGRFHILSLPEHPVTIDLTNKVVFKGLTIQGITGRKMFSTWRQVSQLISSNVIDLEPVITHQFPLEEFEKGFELMRSGQCGKVILIP</sequence>
<evidence type="ECO:0000313" key="10">
    <source>
        <dbReference type="Proteomes" id="UP000032247"/>
    </source>
</evidence>
<feature type="binding site" evidence="6">
    <location>
        <position position="43"/>
    </location>
    <ligand>
        <name>Zn(2+)</name>
        <dbReference type="ChEBI" id="CHEBI:29105"/>
        <label>1</label>
        <note>catalytic</note>
    </ligand>
</feature>
<evidence type="ECO:0000256" key="6">
    <source>
        <dbReference type="HAMAP-Rule" id="MF_00627"/>
    </source>
</evidence>
<reference evidence="9 10" key="1">
    <citation type="submission" date="2014-12" db="EMBL/GenBank/DDBJ databases">
        <title>Comparative genome analysis of Bacillus coagulans HM-08, Clostridium butyricum HM-68, Bacillus subtilis HM-66 and Bacillus licheniformis BL-09.</title>
        <authorList>
            <person name="Zhang H."/>
        </authorList>
    </citation>
    <scope>NUCLEOTIDE SEQUENCE [LARGE SCALE GENOMIC DNA]</scope>
    <source>
        <strain evidence="9 10">HM-66</strain>
    </source>
</reference>
<dbReference type="PROSITE" id="PS00059">
    <property type="entry name" value="ADH_ZINC"/>
    <property type="match status" value="1"/>
</dbReference>
<feature type="site" description="Important for catalytic activity for the proton relay mechanism but does not participate directly in the coordination of zinc atom" evidence="6">
    <location>
        <position position="153"/>
    </location>
</feature>
<dbReference type="InterPro" id="IPR013154">
    <property type="entry name" value="ADH-like_N"/>
</dbReference>
<dbReference type="InterPro" id="IPR050129">
    <property type="entry name" value="Zn_alcohol_dh"/>
</dbReference>
<feature type="binding site" evidence="6">
    <location>
        <position position="104"/>
    </location>
    <ligand>
        <name>Zn(2+)</name>
        <dbReference type="ChEBI" id="CHEBI:29105"/>
        <label>2</label>
    </ligand>
</feature>
<comment type="function">
    <text evidence="6">Catalyzes the NAD(+)-dependent oxidation of L-threonine to 2-amino-3-ketobutyrate.</text>
</comment>
<dbReference type="GO" id="GO:0019518">
    <property type="term" value="P:L-threonine catabolic process to glycine"/>
    <property type="evidence" value="ECO:0007669"/>
    <property type="project" value="UniProtKB-UniPathway"/>
</dbReference>
<feature type="active site" description="Charge relay system" evidence="6">
    <location>
        <position position="48"/>
    </location>
</feature>
<evidence type="ECO:0000259" key="8">
    <source>
        <dbReference type="SMART" id="SM00829"/>
    </source>
</evidence>
<dbReference type="InterPro" id="IPR013149">
    <property type="entry name" value="ADH-like_C"/>
</dbReference>
<keyword evidence="4 6" id="KW-0560">Oxidoreductase</keyword>
<dbReference type="HAMAP" id="MF_00627">
    <property type="entry name" value="Thr_dehydrog"/>
    <property type="match status" value="1"/>
</dbReference>
<dbReference type="GO" id="GO:0008270">
    <property type="term" value="F:zinc ion binding"/>
    <property type="evidence" value="ECO:0007669"/>
    <property type="project" value="UniProtKB-UniRule"/>
</dbReference>
<feature type="binding site" evidence="6">
    <location>
        <position position="205"/>
    </location>
    <ligand>
        <name>NAD(+)</name>
        <dbReference type="ChEBI" id="CHEBI:57540"/>
    </ligand>
</feature>
<feature type="binding site" evidence="6">
    <location>
        <begin position="267"/>
        <end position="269"/>
    </location>
    <ligand>
        <name>NAD(+)</name>
        <dbReference type="ChEBI" id="CHEBI:57540"/>
    </ligand>
</feature>
<comment type="similarity">
    <text evidence="6">Belongs to the zinc-containing alcohol dehydrogenase family.</text>
</comment>
<dbReference type="SUPFAM" id="SSF50129">
    <property type="entry name" value="GroES-like"/>
    <property type="match status" value="1"/>
</dbReference>
<dbReference type="EMBL" id="JXBC01000002">
    <property type="protein sequence ID" value="KIU12716.1"/>
    <property type="molecule type" value="Genomic_DNA"/>
</dbReference>
<keyword evidence="2 6" id="KW-0479">Metal-binding</keyword>
<dbReference type="Pfam" id="PF08240">
    <property type="entry name" value="ADH_N"/>
    <property type="match status" value="1"/>
</dbReference>
<dbReference type="GO" id="GO:0005737">
    <property type="term" value="C:cytoplasm"/>
    <property type="evidence" value="ECO:0007669"/>
    <property type="project" value="UniProtKB-SubCell"/>
</dbReference>
<comment type="pathway">
    <text evidence="6">Amino-acid degradation; L-threonine degradation via oxydo-reductase pathway; glycine from L-threonine: step 1/2.</text>
</comment>
<feature type="domain" description="Enoyl reductase (ER)" evidence="8">
    <location>
        <begin position="17"/>
        <end position="345"/>
    </location>
</feature>
<dbReference type="PANTHER" id="PTHR43401">
    <property type="entry name" value="L-THREONINE 3-DEHYDROGENASE"/>
    <property type="match status" value="1"/>
</dbReference>
<evidence type="ECO:0000256" key="3">
    <source>
        <dbReference type="ARBA" id="ARBA00022833"/>
    </source>
</evidence>
<gene>
    <name evidence="6" type="primary">tdh</name>
    <name evidence="9" type="ORF">SC09_Contig19orf01263</name>
</gene>
<dbReference type="Gene3D" id="3.40.50.720">
    <property type="entry name" value="NAD(P)-binding Rossmann-like Domain"/>
    <property type="match status" value="1"/>
</dbReference>
<dbReference type="InterPro" id="IPR036291">
    <property type="entry name" value="NAD(P)-bd_dom_sf"/>
</dbReference>
<proteinExistence type="inferred from homology"/>
<feature type="active site" description="Charge relay system" evidence="6">
    <location>
        <position position="45"/>
    </location>
</feature>
<keyword evidence="3 6" id="KW-0862">Zinc</keyword>
<organism evidence="9 10">
    <name type="scientific">Bacillus subtilis</name>
    <dbReference type="NCBI Taxonomy" id="1423"/>
    <lineage>
        <taxon>Bacteria</taxon>
        <taxon>Bacillati</taxon>
        <taxon>Bacillota</taxon>
        <taxon>Bacilli</taxon>
        <taxon>Bacillales</taxon>
        <taxon>Bacillaceae</taxon>
        <taxon>Bacillus</taxon>
    </lineage>
</organism>
<comment type="subcellular location">
    <subcellularLocation>
        <location evidence="6">Cytoplasm</location>
    </subcellularLocation>
</comment>
<name>A0A0D1LA29_BACIU</name>
<feature type="binding site" evidence="6">
    <location>
        <begin position="292"/>
        <end position="293"/>
    </location>
    <ligand>
        <name>NAD(+)</name>
        <dbReference type="ChEBI" id="CHEBI:57540"/>
    </ligand>
</feature>
<evidence type="ECO:0000256" key="4">
    <source>
        <dbReference type="ARBA" id="ARBA00023002"/>
    </source>
</evidence>
<dbReference type="UniPathway" id="UPA00046">
    <property type="reaction ID" value="UER00505"/>
</dbReference>
<dbReference type="GO" id="GO:0008743">
    <property type="term" value="F:L-threonine 3-dehydrogenase activity"/>
    <property type="evidence" value="ECO:0007669"/>
    <property type="project" value="UniProtKB-UniRule"/>
</dbReference>
<dbReference type="InterPro" id="IPR011032">
    <property type="entry name" value="GroES-like_sf"/>
</dbReference>
<dbReference type="Pfam" id="PF00107">
    <property type="entry name" value="ADH_zinc_N"/>
    <property type="match status" value="1"/>
</dbReference>
<dbReference type="PATRIC" id="fig|1423.173.peg.1596"/>
<feature type="binding site" evidence="6">
    <location>
        <position position="200"/>
    </location>
    <ligand>
        <name>NAD(+)</name>
        <dbReference type="ChEBI" id="CHEBI:57540"/>
    </ligand>
</feature>
<evidence type="ECO:0000256" key="7">
    <source>
        <dbReference type="NCBIfam" id="TIGR00692"/>
    </source>
</evidence>
<comment type="cofactor">
    <cofactor evidence="6">
        <name>Zn(2+)</name>
        <dbReference type="ChEBI" id="CHEBI:29105"/>
    </cofactor>
    <text evidence="6">Binds 2 Zn(2+) ions per subunit.</text>
</comment>
<feature type="binding site" evidence="6">
    <location>
        <position position="180"/>
    </location>
    <ligand>
        <name>NAD(+)</name>
        <dbReference type="ChEBI" id="CHEBI:57540"/>
    </ligand>
</feature>
<evidence type="ECO:0000256" key="1">
    <source>
        <dbReference type="ARBA" id="ARBA00022490"/>
    </source>
</evidence>
<comment type="caution">
    <text evidence="9">The sequence shown here is derived from an EMBL/GenBank/DDBJ whole genome shotgun (WGS) entry which is preliminary data.</text>
</comment>
<dbReference type="EC" id="1.1.1.103" evidence="6 7"/>
<dbReference type="Proteomes" id="UP000032247">
    <property type="component" value="Unassembled WGS sequence"/>
</dbReference>
<keyword evidence="5 6" id="KW-0520">NAD</keyword>